<evidence type="ECO:0000313" key="1">
    <source>
        <dbReference type="EMBL" id="MFD1145919.1"/>
    </source>
</evidence>
<dbReference type="Proteomes" id="UP001597168">
    <property type="component" value="Unassembled WGS sequence"/>
</dbReference>
<gene>
    <name evidence="1" type="ORF">ACFQ3T_02140</name>
</gene>
<dbReference type="EMBL" id="JBHTLK010000005">
    <property type="protein sequence ID" value="MFD1145919.1"/>
    <property type="molecule type" value="Genomic_DNA"/>
</dbReference>
<reference evidence="2" key="1">
    <citation type="journal article" date="2019" name="Int. J. Syst. Evol. Microbiol.">
        <title>The Global Catalogue of Microorganisms (GCM) 10K type strain sequencing project: providing services to taxonomists for standard genome sequencing and annotation.</title>
        <authorList>
            <consortium name="The Broad Institute Genomics Platform"/>
            <consortium name="The Broad Institute Genome Sequencing Center for Infectious Disease"/>
            <person name="Wu L."/>
            <person name="Ma J."/>
        </authorList>
    </citation>
    <scope>NUCLEOTIDE SEQUENCE [LARGE SCALE GENOMIC DNA]</scope>
    <source>
        <strain evidence="2">CCUG 60214</strain>
    </source>
</reference>
<name>A0ABW3QN38_9PSEU</name>
<sequence length="185" mass="20909">MFTAVYGKFNAKGDFYRPLILEVWDAQAGPDLSGAWVERSEGWSMGWLAEQVAELAGVHPMLRLVNWKGEEVEATDTACYRVPARPVEPRRDGEDERAYRSRVIAATLPDDVLLRELETPHHGLDDEHAVRVYLATLLSEVERRWPVVDEATLLWTAGQPQESGVEQSRYVTAVVSLARKHLANR</sequence>
<dbReference type="RefSeq" id="WP_380719134.1">
    <property type="nucleotide sequence ID" value="NZ_JBHTLK010000005.1"/>
</dbReference>
<organism evidence="1 2">
    <name type="scientific">Saccharothrix hoggarensis</name>
    <dbReference type="NCBI Taxonomy" id="913853"/>
    <lineage>
        <taxon>Bacteria</taxon>
        <taxon>Bacillati</taxon>
        <taxon>Actinomycetota</taxon>
        <taxon>Actinomycetes</taxon>
        <taxon>Pseudonocardiales</taxon>
        <taxon>Pseudonocardiaceae</taxon>
        <taxon>Saccharothrix</taxon>
    </lineage>
</organism>
<comment type="caution">
    <text evidence="1">The sequence shown here is derived from an EMBL/GenBank/DDBJ whole genome shotgun (WGS) entry which is preliminary data.</text>
</comment>
<evidence type="ECO:0000313" key="2">
    <source>
        <dbReference type="Proteomes" id="UP001597168"/>
    </source>
</evidence>
<accession>A0ABW3QN38</accession>
<keyword evidence="2" id="KW-1185">Reference proteome</keyword>
<proteinExistence type="predicted"/>
<protein>
    <submittedName>
        <fullName evidence="1">Uncharacterized protein</fullName>
    </submittedName>
</protein>